<comment type="caution">
    <text evidence="1">The sequence shown here is derived from an EMBL/GenBank/DDBJ whole genome shotgun (WGS) entry which is preliminary data.</text>
</comment>
<reference evidence="1" key="1">
    <citation type="submission" date="2009-12" db="EMBL/GenBank/DDBJ databases">
        <authorList>
            <person name="Weinstock G."/>
            <person name="Sodergren E."/>
            <person name="Clifton S."/>
            <person name="Fulton L."/>
            <person name="Fulton B."/>
            <person name="Courtney L."/>
            <person name="Fronick C."/>
            <person name="Harrison M."/>
            <person name="Strong C."/>
            <person name="Farmer C."/>
            <person name="Delahaunty K."/>
            <person name="Markovic C."/>
            <person name="Hall O."/>
            <person name="Minx P."/>
            <person name="Tomlinson C."/>
            <person name="Mitreva M."/>
            <person name="Nelson J."/>
            <person name="Hou S."/>
            <person name="Wollam A."/>
            <person name="Pepin K.H."/>
            <person name="Johnson M."/>
            <person name="Bhonagiri V."/>
            <person name="Nash W.E."/>
            <person name="Warren W."/>
            <person name="Chinwalla A."/>
            <person name="Mardis E.R."/>
            <person name="Wilson R.K."/>
        </authorList>
    </citation>
    <scope>NUCLEOTIDE SEQUENCE [LARGE SCALE GENOMIC DNA]</scope>
    <source>
        <strain evidence="1">DSM 15176</strain>
    </source>
</reference>
<proteinExistence type="predicted"/>
<sequence>MISHGHYEINFEGICPSFREEYFVGCSECGRLISNSEAWYDGNDYETLPYCESCYREKVGNALHPYSYKPSPVFYGGGPLYLGGGPEVDDTEQSASHTRTVLNVINRLEEYAYMKTGGSLDDGLELVTNPCTLEEHRTKVP</sequence>
<gene>
    <name evidence="1" type="ORF">SUBVAR_04749</name>
</gene>
<organism evidence="1 2">
    <name type="scientific">Subdoligranulum variabile DSM 15176</name>
    <dbReference type="NCBI Taxonomy" id="411471"/>
    <lineage>
        <taxon>Bacteria</taxon>
        <taxon>Bacillati</taxon>
        <taxon>Bacillota</taxon>
        <taxon>Clostridia</taxon>
        <taxon>Eubacteriales</taxon>
        <taxon>Oscillospiraceae</taxon>
        <taxon>Subdoligranulum</taxon>
    </lineage>
</organism>
<keyword evidence="2" id="KW-1185">Reference proteome</keyword>
<evidence type="ECO:0000313" key="2">
    <source>
        <dbReference type="Proteomes" id="UP000003438"/>
    </source>
</evidence>
<dbReference type="AlphaFoldDB" id="D1PK29"/>
<dbReference type="HOGENOM" id="CLU_1824321_0_0_9"/>
<accession>D1PK29</accession>
<name>D1PK29_9FIRM</name>
<protein>
    <submittedName>
        <fullName evidence="1">Uncharacterized protein</fullName>
    </submittedName>
</protein>
<dbReference type="Proteomes" id="UP000003438">
    <property type="component" value="Unassembled WGS sequence"/>
</dbReference>
<dbReference type="EMBL" id="ACBY02000014">
    <property type="protein sequence ID" value="EFB77127.1"/>
    <property type="molecule type" value="Genomic_DNA"/>
</dbReference>
<evidence type="ECO:0000313" key="1">
    <source>
        <dbReference type="EMBL" id="EFB77127.1"/>
    </source>
</evidence>
<dbReference type="eggNOG" id="ENOG502Z83S">
    <property type="taxonomic scope" value="Bacteria"/>
</dbReference>